<dbReference type="AlphaFoldDB" id="A0A1Q4USF6"/>
<organism evidence="2 3">
    <name type="scientific">Streptomyces uncialis</name>
    <dbReference type="NCBI Taxonomy" id="1048205"/>
    <lineage>
        <taxon>Bacteria</taxon>
        <taxon>Bacillati</taxon>
        <taxon>Actinomycetota</taxon>
        <taxon>Actinomycetes</taxon>
        <taxon>Kitasatosporales</taxon>
        <taxon>Streptomycetaceae</taxon>
        <taxon>Streptomyces</taxon>
    </lineage>
</organism>
<feature type="transmembrane region" description="Helical" evidence="1">
    <location>
        <begin position="57"/>
        <end position="75"/>
    </location>
</feature>
<feature type="transmembrane region" description="Helical" evidence="1">
    <location>
        <begin position="222"/>
        <end position="241"/>
    </location>
</feature>
<dbReference type="EMBL" id="LFBV01000014">
    <property type="protein sequence ID" value="OKH88497.1"/>
    <property type="molecule type" value="Genomic_DNA"/>
</dbReference>
<feature type="transmembrane region" description="Helical" evidence="1">
    <location>
        <begin position="163"/>
        <end position="180"/>
    </location>
</feature>
<protein>
    <submittedName>
        <fullName evidence="2">Membrane protein</fullName>
    </submittedName>
</protein>
<name>A0A1Q4USF6_9ACTN</name>
<keyword evidence="1" id="KW-1133">Transmembrane helix</keyword>
<gene>
    <name evidence="2" type="ORF">AB852_36575</name>
</gene>
<dbReference type="RefSeq" id="WP_073796040.1">
    <property type="nucleotide sequence ID" value="NZ_LFBV01000014.1"/>
</dbReference>
<sequence>MNPRIARIELRRSAAPWTGAVVLAAALAFLCLIPGPWSTGSALWTAQWTSMAMWTRHMLVFLWPLAVGLGALQGLRDRRSKMTELLAGTPRPAWHRAAAQAGTTAFTLVSAFALLLLVGAVLVLAGDASYFHLGWLPISLVGALGLGAGAVFGMGAARAMPSILTPPALAVAALMVTNFLRHHRSSDAEVPLALVPNPVALLAPTVAEVHETLLTLSAPVHLGQTVWLLGMAATGVALLAAAGPRARLLALTPLVVGGVFALLLFPAGPRDTYVVDREAAAQVCDGPVCVTTVRQARLDGMAGPAKEALRLLSGALGERAPVGVRETTVLRALSATPERPRDSVLVDFDDGALAGARGERLTRFLIGQGIVPLCSPRSRTESGTWEDAAAQSIAAAWVLGEQPRPLGGTMISAKGQAETSGPVWKRFSALPRAEQRERIDAAHTAALSCKGDALTELNGGALR</sequence>
<dbReference type="STRING" id="1048205.AB852_36575"/>
<keyword evidence="1" id="KW-0812">Transmembrane</keyword>
<proteinExistence type="predicted"/>
<evidence type="ECO:0000256" key="1">
    <source>
        <dbReference type="SAM" id="Phobius"/>
    </source>
</evidence>
<reference evidence="2 3" key="1">
    <citation type="submission" date="2015-06" db="EMBL/GenBank/DDBJ databases">
        <title>Cloning and characterization of the uncialamcin biosynthetic gene cluster.</title>
        <authorList>
            <person name="Yan X."/>
            <person name="Huang T."/>
            <person name="Ge H."/>
            <person name="Shen B."/>
        </authorList>
    </citation>
    <scope>NUCLEOTIDE SEQUENCE [LARGE SCALE GENOMIC DNA]</scope>
    <source>
        <strain evidence="2 3">DCA2648</strain>
    </source>
</reference>
<keyword evidence="3" id="KW-1185">Reference proteome</keyword>
<feature type="transmembrane region" description="Helical" evidence="1">
    <location>
        <begin position="248"/>
        <end position="267"/>
    </location>
</feature>
<feature type="transmembrane region" description="Helical" evidence="1">
    <location>
        <begin position="14"/>
        <end position="37"/>
    </location>
</feature>
<feature type="transmembrane region" description="Helical" evidence="1">
    <location>
        <begin position="132"/>
        <end position="156"/>
    </location>
</feature>
<comment type="caution">
    <text evidence="2">The sequence shown here is derived from an EMBL/GenBank/DDBJ whole genome shotgun (WGS) entry which is preliminary data.</text>
</comment>
<dbReference type="Proteomes" id="UP000186455">
    <property type="component" value="Unassembled WGS sequence"/>
</dbReference>
<accession>A0A1Q4USF6</accession>
<keyword evidence="1" id="KW-0472">Membrane</keyword>
<feature type="transmembrane region" description="Helical" evidence="1">
    <location>
        <begin position="105"/>
        <end position="126"/>
    </location>
</feature>
<evidence type="ECO:0000313" key="2">
    <source>
        <dbReference type="EMBL" id="OKH88497.1"/>
    </source>
</evidence>
<evidence type="ECO:0000313" key="3">
    <source>
        <dbReference type="Proteomes" id="UP000186455"/>
    </source>
</evidence>